<dbReference type="EMBL" id="VCDI01000003">
    <property type="protein sequence ID" value="TLU72317.1"/>
    <property type="molecule type" value="Genomic_DNA"/>
</dbReference>
<protein>
    <submittedName>
        <fullName evidence="2">ABC transporter substrate-binding protein</fullName>
    </submittedName>
</protein>
<dbReference type="OrthoDB" id="8099120at2"/>
<dbReference type="Proteomes" id="UP000305654">
    <property type="component" value="Unassembled WGS sequence"/>
</dbReference>
<proteinExistence type="predicted"/>
<reference evidence="2 3" key="1">
    <citation type="submission" date="2019-05" db="EMBL/GenBank/DDBJ databases">
        <authorList>
            <person name="Pankratov T."/>
            <person name="Grouzdev D."/>
        </authorList>
    </citation>
    <scope>NUCLEOTIDE SEQUENCE [LARGE SCALE GENOMIC DNA]</scope>
    <source>
        <strain evidence="2 3">KEBCLARHB70R</strain>
    </source>
</reference>
<dbReference type="AlphaFoldDB" id="A0A5R9J737"/>
<organism evidence="2 3">
    <name type="scientific">Lichenicoccus roseus</name>
    <dbReference type="NCBI Taxonomy" id="2683649"/>
    <lineage>
        <taxon>Bacteria</taxon>
        <taxon>Pseudomonadati</taxon>
        <taxon>Pseudomonadota</taxon>
        <taxon>Alphaproteobacteria</taxon>
        <taxon>Acetobacterales</taxon>
        <taxon>Acetobacteraceae</taxon>
        <taxon>Lichenicoccus</taxon>
    </lineage>
</organism>
<dbReference type="PANTHER" id="PTHR36573:SF1">
    <property type="entry name" value="INTERMEMBRANE PHOSPHOLIPID TRANSPORT SYSTEM BINDING PROTEIN MLAC"/>
    <property type="match status" value="1"/>
</dbReference>
<feature type="signal peptide" evidence="1">
    <location>
        <begin position="1"/>
        <end position="39"/>
    </location>
</feature>
<feature type="chain" id="PRO_5024304310" evidence="1">
    <location>
        <begin position="40"/>
        <end position="220"/>
    </location>
</feature>
<dbReference type="Pfam" id="PF05494">
    <property type="entry name" value="MlaC"/>
    <property type="match status" value="1"/>
</dbReference>
<evidence type="ECO:0000313" key="2">
    <source>
        <dbReference type="EMBL" id="TLU72317.1"/>
    </source>
</evidence>
<keyword evidence="1" id="KW-0732">Signal</keyword>
<accession>A0A5R9J737</accession>
<dbReference type="PANTHER" id="PTHR36573">
    <property type="entry name" value="INTERMEMBRANE PHOSPHOLIPID TRANSPORT SYSTEM BINDING PROTEIN MLAC"/>
    <property type="match status" value="1"/>
</dbReference>
<evidence type="ECO:0000313" key="3">
    <source>
        <dbReference type="Proteomes" id="UP000305654"/>
    </source>
</evidence>
<comment type="caution">
    <text evidence="2">The sequence shown here is derived from an EMBL/GenBank/DDBJ whole genome shotgun (WGS) entry which is preliminary data.</text>
</comment>
<dbReference type="InterPro" id="IPR008869">
    <property type="entry name" value="MlaC/ttg2D"/>
</dbReference>
<gene>
    <name evidence="2" type="ORF">FE263_09510</name>
</gene>
<sequence length="220" mass="23622">MIGADSMHDRRALPRGAVPRRRLGALAGAVALCCGMAMAGTPARAESADVAFVHQFGDKLVAVINGPGSAAEKRQQIQPLIDRNVDVDGIAKFAMGRYWKLASPTQQQQFVTLFHHVLLNTITSRLGEYQGVRFSVGADTPHGNGQTQVATTIDRPGQPSADVDWVLGHAGGAPRVEDVFGEGVSLSLTQRQDYASYLSRNGNDIDKLLDAMRRQAARSS</sequence>
<keyword evidence="3" id="KW-1185">Reference proteome</keyword>
<name>A0A5R9J737_9PROT</name>
<dbReference type="InterPro" id="IPR042245">
    <property type="entry name" value="Tgt2/MlaC_sf"/>
</dbReference>
<evidence type="ECO:0000256" key="1">
    <source>
        <dbReference type="SAM" id="SignalP"/>
    </source>
</evidence>
<dbReference type="Gene3D" id="3.10.450.710">
    <property type="entry name" value="Tgt2/MlaC"/>
    <property type="match status" value="1"/>
</dbReference>